<reference evidence="2" key="1">
    <citation type="submission" date="2021-03" db="EMBL/GenBank/DDBJ databases">
        <authorList>
            <person name="Li Z."/>
            <person name="Yang C."/>
        </authorList>
    </citation>
    <scope>NUCLEOTIDE SEQUENCE</scope>
    <source>
        <strain evidence="2">Dzin_1.0</strain>
        <tissue evidence="2">Leaf</tissue>
    </source>
</reference>
<dbReference type="AlphaFoldDB" id="A0A9D5H6M3"/>
<evidence type="ECO:0000313" key="2">
    <source>
        <dbReference type="EMBL" id="KAJ0965087.1"/>
    </source>
</evidence>
<proteinExistence type="inferred from homology"/>
<protein>
    <submittedName>
        <fullName evidence="2">Uncharacterized protein</fullName>
    </submittedName>
</protein>
<reference evidence="2" key="2">
    <citation type="journal article" date="2022" name="Hortic Res">
        <title>The genome of Dioscorea zingiberensis sheds light on the biosynthesis, origin and evolution of the medicinally important diosgenin saponins.</title>
        <authorList>
            <person name="Li Y."/>
            <person name="Tan C."/>
            <person name="Li Z."/>
            <person name="Guo J."/>
            <person name="Li S."/>
            <person name="Chen X."/>
            <person name="Wang C."/>
            <person name="Dai X."/>
            <person name="Yang H."/>
            <person name="Song W."/>
            <person name="Hou L."/>
            <person name="Xu J."/>
            <person name="Tong Z."/>
            <person name="Xu A."/>
            <person name="Yuan X."/>
            <person name="Wang W."/>
            <person name="Yang Q."/>
            <person name="Chen L."/>
            <person name="Sun Z."/>
            <person name="Wang K."/>
            <person name="Pan B."/>
            <person name="Chen J."/>
            <person name="Bao Y."/>
            <person name="Liu F."/>
            <person name="Qi X."/>
            <person name="Gang D.R."/>
            <person name="Wen J."/>
            <person name="Li J."/>
        </authorList>
    </citation>
    <scope>NUCLEOTIDE SEQUENCE</scope>
    <source>
        <strain evidence="2">Dzin_1.0</strain>
    </source>
</reference>
<dbReference type="PANTHER" id="PTHR10536">
    <property type="entry name" value="DNA PRIMASE SMALL SUBUNIT"/>
    <property type="match status" value="1"/>
</dbReference>
<name>A0A9D5H6M3_9LILI</name>
<accession>A0A9D5H6M3</accession>
<dbReference type="Proteomes" id="UP001085076">
    <property type="component" value="Miscellaneous, Linkage group lg08"/>
</dbReference>
<evidence type="ECO:0000313" key="3">
    <source>
        <dbReference type="Proteomes" id="UP001085076"/>
    </source>
</evidence>
<organism evidence="2 3">
    <name type="scientific">Dioscorea zingiberensis</name>
    <dbReference type="NCBI Taxonomy" id="325984"/>
    <lineage>
        <taxon>Eukaryota</taxon>
        <taxon>Viridiplantae</taxon>
        <taxon>Streptophyta</taxon>
        <taxon>Embryophyta</taxon>
        <taxon>Tracheophyta</taxon>
        <taxon>Spermatophyta</taxon>
        <taxon>Magnoliopsida</taxon>
        <taxon>Liliopsida</taxon>
        <taxon>Dioscoreales</taxon>
        <taxon>Dioscoreaceae</taxon>
        <taxon>Dioscorea</taxon>
    </lineage>
</organism>
<keyword evidence="3" id="KW-1185">Reference proteome</keyword>
<comment type="caution">
    <text evidence="2">The sequence shown here is derived from an EMBL/GenBank/DDBJ whole genome shotgun (WGS) entry which is preliminary data.</text>
</comment>
<dbReference type="EMBL" id="JAGGNH010000008">
    <property type="protein sequence ID" value="KAJ0965087.1"/>
    <property type="molecule type" value="Genomic_DNA"/>
</dbReference>
<evidence type="ECO:0000256" key="1">
    <source>
        <dbReference type="ARBA" id="ARBA00009762"/>
    </source>
</evidence>
<dbReference type="SUPFAM" id="SSF56747">
    <property type="entry name" value="Prim-pol domain"/>
    <property type="match status" value="1"/>
</dbReference>
<comment type="similarity">
    <text evidence="1">Belongs to the eukaryotic-type primase small subunit family.</text>
</comment>
<gene>
    <name evidence="2" type="ORF">J5N97_026225</name>
</gene>
<sequence>MEEKLDGGDDMQIHGCDSELQRTSKVPQGFNADYLKVYYGKLFPCADMLKWMSYGNACLKACICSSGGFTPVERELIFDIDMSDYDDVPGLMSAQLVGH</sequence>
<dbReference type="Gene3D" id="3.90.920.10">
    <property type="entry name" value="DNA primase, PRIM domain"/>
    <property type="match status" value="1"/>
</dbReference>
<dbReference type="OrthoDB" id="19606at2759"/>